<name>A0A3Q0IVU5_DIACI</name>
<evidence type="ECO:0000256" key="4">
    <source>
        <dbReference type="ARBA" id="ARBA00022540"/>
    </source>
</evidence>
<dbReference type="GO" id="GO:0005851">
    <property type="term" value="C:eukaryotic translation initiation factor 2B complex"/>
    <property type="evidence" value="ECO:0007669"/>
    <property type="project" value="TreeGrafter"/>
</dbReference>
<dbReference type="InterPro" id="IPR042529">
    <property type="entry name" value="IF_2B-like_C"/>
</dbReference>
<protein>
    <recommendedName>
        <fullName evidence="6">Translation initiation factor eIF2B subunit beta</fullName>
    </recommendedName>
    <alternativeName>
        <fullName evidence="7">eIF2B GDP-GTP exchange factor subunit beta</fullName>
    </alternativeName>
</protein>
<sequence length="104" mass="12097">MKNIKARFECFSFQVIVLAPLYKLSPQFLCSYDQDTFNNFISPEKVLSYEHRDLVSKVQVFNPEYDYVPPELVSLFISNTGGHAPSYIYRLLSELYHPDDSIHA</sequence>
<evidence type="ECO:0000256" key="9">
    <source>
        <dbReference type="RuleBase" id="RU003814"/>
    </source>
</evidence>
<dbReference type="AlphaFoldDB" id="A0A3Q0IVU5"/>
<comment type="subunit">
    <text evidence="8">Component of the translation initiation factor 2B (eIF2B) complex which is a heterodecamer of two sets of five different subunits: alpha, beta, gamma, delta and epsilon. Subunits alpha, beta and delta comprise a regulatory subcomplex and subunits epsilon and gamma comprise a catalytic subcomplex. Within the complex, the hexameric regulatory complex resides at the center, with the two heterodimeric catalytic subcomplexes bound on opposite sides.</text>
</comment>
<dbReference type="Pfam" id="PF01008">
    <property type="entry name" value="IF-2B"/>
    <property type="match status" value="1"/>
</dbReference>
<dbReference type="Proteomes" id="UP000079169">
    <property type="component" value="Unplaced"/>
</dbReference>
<evidence type="ECO:0000256" key="8">
    <source>
        <dbReference type="ARBA" id="ARBA00046432"/>
    </source>
</evidence>
<dbReference type="SUPFAM" id="SSF100950">
    <property type="entry name" value="NagB/RpiA/CoA transferase-like"/>
    <property type="match status" value="1"/>
</dbReference>
<gene>
    <name evidence="11" type="primary">LOC113467990</name>
</gene>
<dbReference type="PANTHER" id="PTHR45859">
    <property type="entry name" value="TRANSLATION INITIATION FACTOR EIF-2B SUBUNIT BETA"/>
    <property type="match status" value="1"/>
</dbReference>
<dbReference type="GO" id="GO:0005829">
    <property type="term" value="C:cytosol"/>
    <property type="evidence" value="ECO:0007669"/>
    <property type="project" value="UniProtKB-SubCell"/>
</dbReference>
<evidence type="ECO:0000256" key="6">
    <source>
        <dbReference type="ARBA" id="ARBA00044122"/>
    </source>
</evidence>
<evidence type="ECO:0000256" key="1">
    <source>
        <dbReference type="ARBA" id="ARBA00004514"/>
    </source>
</evidence>
<reference evidence="11" key="1">
    <citation type="submission" date="2025-08" db="UniProtKB">
        <authorList>
            <consortium name="RefSeq"/>
        </authorList>
    </citation>
    <scope>IDENTIFICATION</scope>
</reference>
<keyword evidence="4" id="KW-0396">Initiation factor</keyword>
<dbReference type="Gene3D" id="3.40.50.10470">
    <property type="entry name" value="Translation initiation factor eif-2b, domain 2"/>
    <property type="match status" value="1"/>
</dbReference>
<dbReference type="PANTHER" id="PTHR45859:SF1">
    <property type="entry name" value="TRANSLATION INITIATION FACTOR EIF-2B SUBUNIT BETA"/>
    <property type="match status" value="1"/>
</dbReference>
<comment type="similarity">
    <text evidence="2 9">Belongs to the eIF-2B alpha/beta/delta subunits family.</text>
</comment>
<dbReference type="GO" id="GO:0005085">
    <property type="term" value="F:guanyl-nucleotide exchange factor activity"/>
    <property type="evidence" value="ECO:0007669"/>
    <property type="project" value="TreeGrafter"/>
</dbReference>
<dbReference type="GO" id="GO:0003743">
    <property type="term" value="F:translation initiation factor activity"/>
    <property type="evidence" value="ECO:0007669"/>
    <property type="project" value="UniProtKB-KW"/>
</dbReference>
<dbReference type="STRING" id="121845.A0A3Q0IVU5"/>
<comment type="subcellular location">
    <subcellularLocation>
        <location evidence="1">Cytoplasm</location>
        <location evidence="1">Cytosol</location>
    </subcellularLocation>
</comment>
<dbReference type="InterPro" id="IPR000649">
    <property type="entry name" value="IF-2B-related"/>
</dbReference>
<evidence type="ECO:0000256" key="5">
    <source>
        <dbReference type="ARBA" id="ARBA00022917"/>
    </source>
</evidence>
<dbReference type="RefSeq" id="XP_026680382.1">
    <property type="nucleotide sequence ID" value="XM_026824581.1"/>
</dbReference>
<dbReference type="PaxDb" id="121845-A0A3Q0IVU5"/>
<evidence type="ECO:0000256" key="2">
    <source>
        <dbReference type="ARBA" id="ARBA00007251"/>
    </source>
</evidence>
<evidence type="ECO:0000256" key="3">
    <source>
        <dbReference type="ARBA" id="ARBA00022490"/>
    </source>
</evidence>
<evidence type="ECO:0000313" key="10">
    <source>
        <dbReference type="Proteomes" id="UP000079169"/>
    </source>
</evidence>
<evidence type="ECO:0000313" key="11">
    <source>
        <dbReference type="RefSeq" id="XP_026680382.1"/>
    </source>
</evidence>
<proteinExistence type="inferred from homology"/>
<keyword evidence="3" id="KW-0963">Cytoplasm</keyword>
<dbReference type="KEGG" id="dci:113467990"/>
<dbReference type="InterPro" id="IPR051855">
    <property type="entry name" value="eIF2B_beta_subunit"/>
</dbReference>
<dbReference type="GeneID" id="113467990"/>
<evidence type="ECO:0000256" key="7">
    <source>
        <dbReference type="ARBA" id="ARBA00044228"/>
    </source>
</evidence>
<dbReference type="InterPro" id="IPR037171">
    <property type="entry name" value="NagB/RpiA_transferase-like"/>
</dbReference>
<keyword evidence="10" id="KW-1185">Reference proteome</keyword>
<accession>A0A3Q0IVU5</accession>
<organism evidence="10 11">
    <name type="scientific">Diaphorina citri</name>
    <name type="common">Asian citrus psyllid</name>
    <dbReference type="NCBI Taxonomy" id="121845"/>
    <lineage>
        <taxon>Eukaryota</taxon>
        <taxon>Metazoa</taxon>
        <taxon>Ecdysozoa</taxon>
        <taxon>Arthropoda</taxon>
        <taxon>Hexapoda</taxon>
        <taxon>Insecta</taxon>
        <taxon>Pterygota</taxon>
        <taxon>Neoptera</taxon>
        <taxon>Paraneoptera</taxon>
        <taxon>Hemiptera</taxon>
        <taxon>Sternorrhyncha</taxon>
        <taxon>Psylloidea</taxon>
        <taxon>Psyllidae</taxon>
        <taxon>Diaphorininae</taxon>
        <taxon>Diaphorina</taxon>
    </lineage>
</organism>
<keyword evidence="5" id="KW-0648">Protein biosynthesis</keyword>